<keyword evidence="8" id="KW-1185">Reference proteome</keyword>
<dbReference type="CDD" id="cd01335">
    <property type="entry name" value="Radical_SAM"/>
    <property type="match status" value="1"/>
</dbReference>
<gene>
    <name evidence="7" type="ORF">A4V02_03810</name>
</gene>
<dbReference type="PANTHER" id="PTHR11228">
    <property type="entry name" value="RADICAL SAM DOMAIN PROTEIN"/>
    <property type="match status" value="1"/>
</dbReference>
<keyword evidence="5" id="KW-0411">Iron-sulfur</keyword>
<name>A0A1B1S802_9BACT</name>
<organism evidence="7 8">
    <name type="scientific">Muribaculum intestinale</name>
    <dbReference type="NCBI Taxonomy" id="1796646"/>
    <lineage>
        <taxon>Bacteria</taxon>
        <taxon>Pseudomonadati</taxon>
        <taxon>Bacteroidota</taxon>
        <taxon>Bacteroidia</taxon>
        <taxon>Bacteroidales</taxon>
        <taxon>Muribaculaceae</taxon>
        <taxon>Muribaculum</taxon>
    </lineage>
</organism>
<dbReference type="PROSITE" id="PS51918">
    <property type="entry name" value="RADICAL_SAM"/>
    <property type="match status" value="1"/>
</dbReference>
<dbReference type="InterPro" id="IPR058240">
    <property type="entry name" value="rSAM_sf"/>
</dbReference>
<dbReference type="KEGG" id="pary:A4V02_03810"/>
<dbReference type="SFLD" id="SFLDS00029">
    <property type="entry name" value="Radical_SAM"/>
    <property type="match status" value="1"/>
</dbReference>
<dbReference type="GO" id="GO:0046872">
    <property type="term" value="F:metal ion binding"/>
    <property type="evidence" value="ECO:0007669"/>
    <property type="project" value="UniProtKB-KW"/>
</dbReference>
<dbReference type="PANTHER" id="PTHR11228:SF7">
    <property type="entry name" value="PQQA PEPTIDE CYCLASE"/>
    <property type="match status" value="1"/>
</dbReference>
<keyword evidence="4" id="KW-0408">Iron</keyword>
<keyword evidence="2" id="KW-0949">S-adenosyl-L-methionine</keyword>
<evidence type="ECO:0000259" key="6">
    <source>
        <dbReference type="PROSITE" id="PS51918"/>
    </source>
</evidence>
<dbReference type="GO" id="GO:0051536">
    <property type="term" value="F:iron-sulfur cluster binding"/>
    <property type="evidence" value="ECO:0007669"/>
    <property type="project" value="UniProtKB-KW"/>
</dbReference>
<dbReference type="RefSeq" id="WP_068960293.1">
    <property type="nucleotide sequence ID" value="NZ_CAJTAP010000083.1"/>
</dbReference>
<evidence type="ECO:0000256" key="4">
    <source>
        <dbReference type="ARBA" id="ARBA00023004"/>
    </source>
</evidence>
<accession>A0A1B1S802</accession>
<dbReference type="InterPro" id="IPR050377">
    <property type="entry name" value="Radical_SAM_PqqE_MftC-like"/>
</dbReference>
<evidence type="ECO:0000256" key="3">
    <source>
        <dbReference type="ARBA" id="ARBA00022723"/>
    </source>
</evidence>
<dbReference type="Pfam" id="PF04055">
    <property type="entry name" value="Radical_SAM"/>
    <property type="match status" value="1"/>
</dbReference>
<dbReference type="EMBL" id="CP015402">
    <property type="protein sequence ID" value="ANU62928.1"/>
    <property type="molecule type" value="Genomic_DNA"/>
</dbReference>
<protein>
    <submittedName>
        <fullName evidence="7">Radical SAM protein</fullName>
    </submittedName>
</protein>
<keyword evidence="3" id="KW-0479">Metal-binding</keyword>
<evidence type="ECO:0000256" key="2">
    <source>
        <dbReference type="ARBA" id="ARBA00022691"/>
    </source>
</evidence>
<dbReference type="OrthoDB" id="1067799at2"/>
<reference evidence="8" key="1">
    <citation type="submission" date="2016-04" db="EMBL/GenBank/DDBJ databases">
        <title>Complete Genome Sequences of Twelve Strains of a Stable Defined Moderately Diverse Mouse Microbiota 2 (sDMDMm2).</title>
        <authorList>
            <person name="Uchimura Y."/>
            <person name="Wyss M."/>
            <person name="Brugiroux S."/>
            <person name="Limenitakis J.P."/>
            <person name="Stecher B."/>
            <person name="McCoy K.D."/>
            <person name="Macpherson A.J."/>
        </authorList>
    </citation>
    <scope>NUCLEOTIDE SEQUENCE [LARGE SCALE GENOMIC DNA]</scope>
    <source>
        <strain evidence="8">YL27</strain>
    </source>
</reference>
<dbReference type="GeneID" id="65535972"/>
<dbReference type="Proteomes" id="UP000186351">
    <property type="component" value="Chromosome"/>
</dbReference>
<dbReference type="GO" id="GO:0003824">
    <property type="term" value="F:catalytic activity"/>
    <property type="evidence" value="ECO:0007669"/>
    <property type="project" value="InterPro"/>
</dbReference>
<dbReference type="SUPFAM" id="SSF102114">
    <property type="entry name" value="Radical SAM enzymes"/>
    <property type="match status" value="1"/>
</dbReference>
<accession>A0A1Z2XDT0</accession>
<comment type="cofactor">
    <cofactor evidence="1">
        <name>[4Fe-4S] cluster</name>
        <dbReference type="ChEBI" id="CHEBI:49883"/>
    </cofactor>
</comment>
<sequence length="222" mass="25377">MTDCCNARCAFCSNGGCHKNIEAFNHVKLWEVIDELREKDIIINRINITGGEPSVASEIVNQILATASTEQYLNIHLHLNTNGLVPASQDMMRQPRWDSISMSLHHYDRDKLSEIYGVSISEKALEFEDIDLERVNASCNLIRGFIDKPAEVENMMKFAIALRLPRLGFVALMKVNDYCKKHYVDFDEINFTNIPHLYFTESRNRGADCKCRGCFITIVNLL</sequence>
<evidence type="ECO:0000256" key="1">
    <source>
        <dbReference type="ARBA" id="ARBA00001966"/>
    </source>
</evidence>
<feature type="domain" description="Radical SAM core" evidence="6">
    <location>
        <begin position="1"/>
        <end position="212"/>
    </location>
</feature>
<dbReference type="AlphaFoldDB" id="A0A1B1S802"/>
<dbReference type="STRING" id="1796646.A4V02_03810"/>
<dbReference type="Gene3D" id="3.20.20.70">
    <property type="entry name" value="Aldolase class I"/>
    <property type="match status" value="1"/>
</dbReference>
<proteinExistence type="predicted"/>
<evidence type="ECO:0000313" key="8">
    <source>
        <dbReference type="Proteomes" id="UP000186351"/>
    </source>
</evidence>
<dbReference type="InterPro" id="IPR013785">
    <property type="entry name" value="Aldolase_TIM"/>
</dbReference>
<dbReference type="InterPro" id="IPR007197">
    <property type="entry name" value="rSAM"/>
</dbReference>
<evidence type="ECO:0000313" key="7">
    <source>
        <dbReference type="EMBL" id="ANU62928.1"/>
    </source>
</evidence>
<evidence type="ECO:0000256" key="5">
    <source>
        <dbReference type="ARBA" id="ARBA00023014"/>
    </source>
</evidence>